<organism evidence="1 2">
    <name type="scientific">Dokdonella koreensis DS-123</name>
    <dbReference type="NCBI Taxonomy" id="1300342"/>
    <lineage>
        <taxon>Bacteria</taxon>
        <taxon>Pseudomonadati</taxon>
        <taxon>Pseudomonadota</taxon>
        <taxon>Gammaproteobacteria</taxon>
        <taxon>Lysobacterales</taxon>
        <taxon>Rhodanobacteraceae</taxon>
        <taxon>Dokdonella</taxon>
    </lineage>
</organism>
<dbReference type="GO" id="GO:0008168">
    <property type="term" value="F:methyltransferase activity"/>
    <property type="evidence" value="ECO:0007669"/>
    <property type="project" value="UniProtKB-KW"/>
</dbReference>
<dbReference type="GO" id="GO:0032259">
    <property type="term" value="P:methylation"/>
    <property type="evidence" value="ECO:0007669"/>
    <property type="project" value="UniProtKB-KW"/>
</dbReference>
<dbReference type="AlphaFoldDB" id="A0A160DV85"/>
<dbReference type="RefSeq" id="WP_067647409.1">
    <property type="nucleotide sequence ID" value="NZ_CP015249.1"/>
</dbReference>
<keyword evidence="2" id="KW-1185">Reference proteome</keyword>
<dbReference type="Proteomes" id="UP000076830">
    <property type="component" value="Chromosome"/>
</dbReference>
<dbReference type="EMBL" id="CP015249">
    <property type="protein sequence ID" value="ANB18244.1"/>
    <property type="molecule type" value="Genomic_DNA"/>
</dbReference>
<evidence type="ECO:0000313" key="2">
    <source>
        <dbReference type="Proteomes" id="UP000076830"/>
    </source>
</evidence>
<sequence>MTGKHYDRTYFDRWYRDPARRVRSPAATARTVALAVAMAEYYLGRPLRSVLDVGCGEGAWRALLRRLRPGIDYLGLDASEYAVARYGRARNLRLARFGQLGELRFETRFDLIVCSDVLHYVPSAELQRGLSGFAELLEGLAFIEVFTAADDPEGDIEGFIRRSPDWYRRAFAGAGLMACGSHGYLSPRLLRTAAALELAPR</sequence>
<evidence type="ECO:0000313" key="1">
    <source>
        <dbReference type="EMBL" id="ANB18244.1"/>
    </source>
</evidence>
<gene>
    <name evidence="1" type="ORF">I596_2232</name>
</gene>
<dbReference type="Gene3D" id="3.40.50.150">
    <property type="entry name" value="Vaccinia Virus protein VP39"/>
    <property type="match status" value="1"/>
</dbReference>
<dbReference type="PANTHER" id="PTHR43464">
    <property type="entry name" value="METHYLTRANSFERASE"/>
    <property type="match status" value="1"/>
</dbReference>
<dbReference type="InterPro" id="IPR029063">
    <property type="entry name" value="SAM-dependent_MTases_sf"/>
</dbReference>
<accession>A0A160DV85</accession>
<keyword evidence="1" id="KW-0489">Methyltransferase</keyword>
<keyword evidence="1" id="KW-0808">Transferase</keyword>
<protein>
    <submittedName>
        <fullName evidence="1">Methylase involved in ubiquinone/menaquinone biosynthesis</fullName>
    </submittedName>
</protein>
<reference evidence="1 2" key="1">
    <citation type="submission" date="2016-04" db="EMBL/GenBank/DDBJ databases">
        <title>Complete genome sequence of Dokdonella koreensis DS-123T.</title>
        <authorList>
            <person name="Kim J.F."/>
            <person name="Lee H."/>
            <person name="Kwak M.-J."/>
        </authorList>
    </citation>
    <scope>NUCLEOTIDE SEQUENCE [LARGE SCALE GENOMIC DNA]</scope>
    <source>
        <strain evidence="1 2">DS-123</strain>
    </source>
</reference>
<name>A0A160DV85_9GAMM</name>
<dbReference type="KEGG" id="dko:I596_2232"/>
<dbReference type="SUPFAM" id="SSF53335">
    <property type="entry name" value="S-adenosyl-L-methionine-dependent methyltransferases"/>
    <property type="match status" value="1"/>
</dbReference>
<dbReference type="STRING" id="1300342.I596_2232"/>
<keyword evidence="1" id="KW-0830">Ubiquinone</keyword>
<proteinExistence type="predicted"/>
<dbReference type="Pfam" id="PF13489">
    <property type="entry name" value="Methyltransf_23"/>
    <property type="match status" value="1"/>
</dbReference>
<dbReference type="OrthoDB" id="9801609at2"/>
<dbReference type="CDD" id="cd02440">
    <property type="entry name" value="AdoMet_MTases"/>
    <property type="match status" value="1"/>
</dbReference>
<dbReference type="PATRIC" id="fig|1300342.3.peg.2176"/>
<dbReference type="PANTHER" id="PTHR43464:SF83">
    <property type="entry name" value="MALONYL-[ACYL-CARRIER PROTEIN] O-METHYLTRANSFERASE"/>
    <property type="match status" value="1"/>
</dbReference>